<accession>A0A8S5SN74</accession>
<evidence type="ECO:0000313" key="1">
    <source>
        <dbReference type="EMBL" id="DAF52018.1"/>
    </source>
</evidence>
<name>A0A8S5SN74_9CAUD</name>
<organism evidence="1">
    <name type="scientific">Siphoviridae sp. ctNHp14</name>
    <dbReference type="NCBI Taxonomy" id="2827857"/>
    <lineage>
        <taxon>Viruses</taxon>
        <taxon>Duplodnaviria</taxon>
        <taxon>Heunggongvirae</taxon>
        <taxon>Uroviricota</taxon>
        <taxon>Caudoviricetes</taxon>
    </lineage>
</organism>
<sequence length="210" mass="24591">MFFNKKVKSKYKSLLNQHSYIYILYFLKKRVTHVTRVTGHELEEKNSEGVMLINNIKMYVIRDAKYPQWYFQHINDYSSMMGYLAKNHPRYTHKFTTDIKQAMHFGTTNEVLEFIKEHSIEGTIVKDPYQERISKTAFKYMGENYGEAITYIHGMVEGSNEKMLAASKALKVNANTLIKFMKDPYSVAAHIRDRIVENLVNLEKAVKSVD</sequence>
<dbReference type="EMBL" id="BK032628">
    <property type="protein sequence ID" value="DAF52018.1"/>
    <property type="molecule type" value="Genomic_DNA"/>
</dbReference>
<protein>
    <submittedName>
        <fullName evidence="1">Uncharacterized protein</fullName>
    </submittedName>
</protein>
<reference evidence="1" key="1">
    <citation type="journal article" date="2021" name="Proc. Natl. Acad. Sci. U.S.A.">
        <title>A Catalog of Tens of Thousands of Viruses from Human Metagenomes Reveals Hidden Associations with Chronic Diseases.</title>
        <authorList>
            <person name="Tisza M.J."/>
            <person name="Buck C.B."/>
        </authorList>
    </citation>
    <scope>NUCLEOTIDE SEQUENCE</scope>
    <source>
        <strain evidence="1">CtNHp14</strain>
    </source>
</reference>
<proteinExistence type="predicted"/>